<accession>A0AAN9L411</accession>
<reference evidence="1 2" key="1">
    <citation type="submission" date="2024-01" db="EMBL/GenBank/DDBJ databases">
        <title>The genomes of 5 underutilized Papilionoideae crops provide insights into root nodulation and disease resistanc.</title>
        <authorList>
            <person name="Jiang F."/>
        </authorList>
    </citation>
    <scope>NUCLEOTIDE SEQUENCE [LARGE SCALE GENOMIC DNA]</scope>
    <source>
        <strain evidence="1">LVBAO_FW01</strain>
        <tissue evidence="1">Leaves</tissue>
    </source>
</reference>
<sequence length="194" mass="21691">MIANLDMGFTEVNQIHRLGDSGSSEHIISRPVRMWIQLIQTQTMGKTISTTHVAKEFLSFITKPAISTSENWIRSETSLISRSLSLSSEHQEPKNLESKQATLPPNFSIPSVRRELGLIRLAFTHRWRLLYSLDGEVWGVQLATSKEQSFGLSPSDLVIDGVEHQYVGAIIAPIFQLSIGNKYTLLCALLLAKD</sequence>
<dbReference type="EMBL" id="JAYMYQ010000005">
    <property type="protein sequence ID" value="KAK7328576.1"/>
    <property type="molecule type" value="Genomic_DNA"/>
</dbReference>
<dbReference type="Proteomes" id="UP001367508">
    <property type="component" value="Unassembled WGS sequence"/>
</dbReference>
<evidence type="ECO:0000313" key="2">
    <source>
        <dbReference type="Proteomes" id="UP001367508"/>
    </source>
</evidence>
<gene>
    <name evidence="1" type="ORF">VNO77_22688</name>
</gene>
<organism evidence="1 2">
    <name type="scientific">Canavalia gladiata</name>
    <name type="common">Sword bean</name>
    <name type="synonym">Dolichos gladiatus</name>
    <dbReference type="NCBI Taxonomy" id="3824"/>
    <lineage>
        <taxon>Eukaryota</taxon>
        <taxon>Viridiplantae</taxon>
        <taxon>Streptophyta</taxon>
        <taxon>Embryophyta</taxon>
        <taxon>Tracheophyta</taxon>
        <taxon>Spermatophyta</taxon>
        <taxon>Magnoliopsida</taxon>
        <taxon>eudicotyledons</taxon>
        <taxon>Gunneridae</taxon>
        <taxon>Pentapetalae</taxon>
        <taxon>rosids</taxon>
        <taxon>fabids</taxon>
        <taxon>Fabales</taxon>
        <taxon>Fabaceae</taxon>
        <taxon>Papilionoideae</taxon>
        <taxon>50 kb inversion clade</taxon>
        <taxon>NPAAA clade</taxon>
        <taxon>indigoferoid/millettioid clade</taxon>
        <taxon>Phaseoleae</taxon>
        <taxon>Canavalia</taxon>
    </lineage>
</organism>
<keyword evidence="2" id="KW-1185">Reference proteome</keyword>
<proteinExistence type="predicted"/>
<protein>
    <submittedName>
        <fullName evidence="1">Uncharacterized protein</fullName>
    </submittedName>
</protein>
<name>A0AAN9L411_CANGL</name>
<dbReference type="AlphaFoldDB" id="A0AAN9L411"/>
<evidence type="ECO:0000313" key="1">
    <source>
        <dbReference type="EMBL" id="KAK7328576.1"/>
    </source>
</evidence>
<comment type="caution">
    <text evidence="1">The sequence shown here is derived from an EMBL/GenBank/DDBJ whole genome shotgun (WGS) entry which is preliminary data.</text>
</comment>